<evidence type="ECO:0000256" key="10">
    <source>
        <dbReference type="ARBA" id="ARBA00040899"/>
    </source>
</evidence>
<evidence type="ECO:0000259" key="14">
    <source>
        <dbReference type="Pfam" id="PF14772"/>
    </source>
</evidence>
<evidence type="ECO:0000256" key="3">
    <source>
        <dbReference type="ARBA" id="ARBA00022846"/>
    </source>
</evidence>
<dbReference type="GO" id="GO:0005858">
    <property type="term" value="C:axonemal dynein complex"/>
    <property type="evidence" value="ECO:0007669"/>
    <property type="project" value="InterPro"/>
</dbReference>
<dbReference type="STRING" id="307507.A0A2V0PM91"/>
<keyword evidence="6" id="KW-0206">Cytoskeleton</keyword>
<keyword evidence="7" id="KW-0966">Cell projection</keyword>
<evidence type="ECO:0000256" key="2">
    <source>
        <dbReference type="ARBA" id="ARBA00022490"/>
    </source>
</evidence>
<keyword evidence="3" id="KW-0282">Flagellum</keyword>
<evidence type="ECO:0000256" key="6">
    <source>
        <dbReference type="ARBA" id="ARBA00023212"/>
    </source>
</evidence>
<dbReference type="Proteomes" id="UP000247498">
    <property type="component" value="Unassembled WGS sequence"/>
</dbReference>
<sequence length="601" mass="65048">MAPKKKAGGGKGGKAETAEERAARLEMESLANEERQRRDAEIARVALRQRQEREQRYAHINGIKIHNQWRKIMRLAKVEELRREIEVLSQNHEREVDRKDAMVQMLDHDLEEAEEQYQQAARAHLVIIDQLLDLQHARVAALERQFNESLRSLQEEFERERAAIAASHARQRKEMADVASAMSAGFAEAEGEARQEFESAREEIKNHNSEEYNILKIQLEGIIEELEGHFEAAHRAYLDSTEHRSKAFRALQASDAQAARVIEQRTRRLAKLGEDIHRWRAKISSSGREWAERNGALRREKELMAKHYAQLKATLNAARQQHADRLKSLSFASAAATADLDRKLARARSVLRLAEVCRRLETEEEKVLPFWSLDEAVAVDVRGGAVDEALAAAGEAAAAEAAAADGGEEAFEGGSGWRVAEGGGGPGASKRSSHRSGAGGSSLGGSLAVGGGGRTSSSGAGGGGRARLVATALREDGGEVGEQEHLSRFFRRFNKALLDKAATDAERARLTKENEDLRQLLKSVLDGISVNEAVMGDPANPLLVVNQRLQLTMAERRKAAAAGGGGGGSGGGGSPVAGAARGGGQAVAASAGPLACRKIPG</sequence>
<organism evidence="15 16">
    <name type="scientific">Raphidocelis subcapitata</name>
    <dbReference type="NCBI Taxonomy" id="307507"/>
    <lineage>
        <taxon>Eukaryota</taxon>
        <taxon>Viridiplantae</taxon>
        <taxon>Chlorophyta</taxon>
        <taxon>core chlorophytes</taxon>
        <taxon>Chlorophyceae</taxon>
        <taxon>CS clade</taxon>
        <taxon>Sphaeropleales</taxon>
        <taxon>Selenastraceae</taxon>
        <taxon>Raphidocelis</taxon>
    </lineage>
</organism>
<protein>
    <recommendedName>
        <fullName evidence="10">Dynein regulatory complex subunit 2</fullName>
    </recommendedName>
</protein>
<name>A0A2V0PM91_9CHLO</name>
<evidence type="ECO:0000313" key="16">
    <source>
        <dbReference type="Proteomes" id="UP000247498"/>
    </source>
</evidence>
<dbReference type="OrthoDB" id="7760980at2759"/>
<evidence type="ECO:0000313" key="15">
    <source>
        <dbReference type="EMBL" id="GBF98175.1"/>
    </source>
</evidence>
<feature type="region of interest" description="Disordered" evidence="13">
    <location>
        <begin position="404"/>
        <end position="464"/>
    </location>
</feature>
<comment type="subcellular location">
    <subcellularLocation>
        <location evidence="1">Cytoplasm</location>
        <location evidence="1">Cytoskeleton</location>
        <location evidence="1">Flagellum axoneme</location>
    </subcellularLocation>
    <subcellularLocation>
        <location evidence="8">Cytoplasm</location>
        <location evidence="8">Cytoskeleton</location>
        <location evidence="8">Flagellum basal body</location>
    </subcellularLocation>
</comment>
<dbReference type="EMBL" id="BDRX01000118">
    <property type="protein sequence ID" value="GBF98175.1"/>
    <property type="molecule type" value="Genomic_DNA"/>
</dbReference>
<dbReference type="GO" id="GO:0003352">
    <property type="term" value="P:regulation of cilium movement"/>
    <property type="evidence" value="ECO:0007669"/>
    <property type="project" value="TreeGrafter"/>
</dbReference>
<dbReference type="PANTHER" id="PTHR21625:SF0">
    <property type="entry name" value="DYNEIN REGULATORY COMPLEX SUBUNIT 2"/>
    <property type="match status" value="1"/>
</dbReference>
<dbReference type="AlphaFoldDB" id="A0A2V0PM91"/>
<comment type="similarity">
    <text evidence="9">Belongs to the DRC2 family.</text>
</comment>
<reference evidence="15 16" key="1">
    <citation type="journal article" date="2018" name="Sci. Rep.">
        <title>Raphidocelis subcapitata (=Pseudokirchneriella subcapitata) provides an insight into genome evolution and environmental adaptations in the Sphaeropleales.</title>
        <authorList>
            <person name="Suzuki S."/>
            <person name="Yamaguchi H."/>
            <person name="Nakajima N."/>
            <person name="Kawachi M."/>
        </authorList>
    </citation>
    <scope>NUCLEOTIDE SEQUENCE [LARGE SCALE GENOMIC DNA]</scope>
    <source>
        <strain evidence="15 16">NIES-35</strain>
    </source>
</reference>
<evidence type="ECO:0000256" key="13">
    <source>
        <dbReference type="SAM" id="MobiDB-lite"/>
    </source>
</evidence>
<evidence type="ECO:0000256" key="5">
    <source>
        <dbReference type="ARBA" id="ARBA00023069"/>
    </source>
</evidence>
<dbReference type="InterPro" id="IPR039505">
    <property type="entry name" value="DRC1/2_N"/>
</dbReference>
<dbReference type="Pfam" id="PF14772">
    <property type="entry name" value="NYD-SP28"/>
    <property type="match status" value="1"/>
</dbReference>
<evidence type="ECO:0000256" key="9">
    <source>
        <dbReference type="ARBA" id="ARBA00038424"/>
    </source>
</evidence>
<evidence type="ECO:0000256" key="1">
    <source>
        <dbReference type="ARBA" id="ARBA00004611"/>
    </source>
</evidence>
<dbReference type="GO" id="GO:0070286">
    <property type="term" value="P:axonemal dynein complex assembly"/>
    <property type="evidence" value="ECO:0007669"/>
    <property type="project" value="InterPro"/>
</dbReference>
<evidence type="ECO:0000256" key="7">
    <source>
        <dbReference type="ARBA" id="ARBA00023273"/>
    </source>
</evidence>
<accession>A0A2V0PM91</accession>
<feature type="compositionally biased region" description="Gly residues" evidence="13">
    <location>
        <begin position="413"/>
        <end position="427"/>
    </location>
</feature>
<evidence type="ECO:0000256" key="8">
    <source>
        <dbReference type="ARBA" id="ARBA00037841"/>
    </source>
</evidence>
<keyword evidence="2" id="KW-0963">Cytoplasm</keyword>
<comment type="caution">
    <text evidence="15">The sequence shown here is derived from an EMBL/GenBank/DDBJ whole genome shotgun (WGS) entry which is preliminary data.</text>
</comment>
<keyword evidence="4 12" id="KW-0175">Coiled coil</keyword>
<feature type="coiled-coil region" evidence="12">
    <location>
        <begin position="75"/>
        <end position="123"/>
    </location>
</feature>
<proteinExistence type="inferred from homology"/>
<evidence type="ECO:0000256" key="11">
    <source>
        <dbReference type="ARBA" id="ARBA00045865"/>
    </source>
</evidence>
<feature type="compositionally biased region" description="Gly residues" evidence="13">
    <location>
        <begin position="437"/>
        <end position="464"/>
    </location>
</feature>
<feature type="domain" description="Dynein regulatory complex protein 1/2 N-terminal" evidence="14">
    <location>
        <begin position="28"/>
        <end position="125"/>
    </location>
</feature>
<gene>
    <name evidence="15" type="ORF">Rsub_10675</name>
</gene>
<feature type="region of interest" description="Disordered" evidence="13">
    <location>
        <begin position="560"/>
        <end position="592"/>
    </location>
</feature>
<feature type="compositionally biased region" description="Gly residues" evidence="13">
    <location>
        <begin position="562"/>
        <end position="585"/>
    </location>
</feature>
<comment type="function">
    <text evidence="11">Component of the nexin-dynein regulatory complex (N-DRC), a key regulator of ciliary/flagellar motility which maintains the alignment and integrity of the distal axoneme and regulates microtubule sliding in motile axonemes. Plays a critical role in the assembly of N-DRC and also stabilizes the assembly of multiple inner dynein arms and radial spokes. Coassembles with DRC1 to form a central scaffold needed for assembly of the N-DRC and its attachment to the outer doublet microtubules.</text>
</comment>
<feature type="region of interest" description="Disordered" evidence="13">
    <location>
        <begin position="1"/>
        <end position="38"/>
    </location>
</feature>
<feature type="compositionally biased region" description="Basic and acidic residues" evidence="13">
    <location>
        <begin position="13"/>
        <end position="38"/>
    </location>
</feature>
<evidence type="ECO:0000256" key="12">
    <source>
        <dbReference type="SAM" id="Coils"/>
    </source>
</evidence>
<keyword evidence="5" id="KW-0969">Cilium</keyword>
<dbReference type="PANTHER" id="PTHR21625">
    <property type="entry name" value="NYD-SP28 PROTEIN"/>
    <property type="match status" value="1"/>
</dbReference>
<keyword evidence="16" id="KW-1185">Reference proteome</keyword>
<dbReference type="InterPro" id="IPR039750">
    <property type="entry name" value="DRC1/DRC2"/>
</dbReference>
<dbReference type="GO" id="GO:0060285">
    <property type="term" value="P:cilium-dependent cell motility"/>
    <property type="evidence" value="ECO:0007669"/>
    <property type="project" value="TreeGrafter"/>
</dbReference>
<dbReference type="InParanoid" id="A0A2V0PM91"/>
<evidence type="ECO:0000256" key="4">
    <source>
        <dbReference type="ARBA" id="ARBA00023054"/>
    </source>
</evidence>